<name>A0AAV1U3L3_9STRA</name>
<evidence type="ECO:0000313" key="2">
    <source>
        <dbReference type="Proteomes" id="UP001162060"/>
    </source>
</evidence>
<reference evidence="1" key="1">
    <citation type="submission" date="2024-01" db="EMBL/GenBank/DDBJ databases">
        <authorList>
            <person name="Webb A."/>
        </authorList>
    </citation>
    <scope>NUCLEOTIDE SEQUENCE</scope>
    <source>
        <strain evidence="1">Pm1</strain>
    </source>
</reference>
<proteinExistence type="predicted"/>
<dbReference type="AlphaFoldDB" id="A0AAV1U3L3"/>
<dbReference type="Proteomes" id="UP001162060">
    <property type="component" value="Unassembled WGS sequence"/>
</dbReference>
<sequence length="102" mass="11326">MTAVFLVDTSLCVPKTSKESTSFELSVTTKARKHSLMVLEIKTEELLIGSAFMTNDCCFIYVITHSLSENPASEQLQCLHDHNDVETTIPSLRSSVFSDVVK</sequence>
<protein>
    <submittedName>
        <fullName evidence="1">Uncharacterized protein</fullName>
    </submittedName>
</protein>
<evidence type="ECO:0000313" key="1">
    <source>
        <dbReference type="EMBL" id="CAK7929045.1"/>
    </source>
</evidence>
<accession>A0AAV1U3L3</accession>
<dbReference type="EMBL" id="CAKLBY020000149">
    <property type="protein sequence ID" value="CAK7929045.1"/>
    <property type="molecule type" value="Genomic_DNA"/>
</dbReference>
<comment type="caution">
    <text evidence="1">The sequence shown here is derived from an EMBL/GenBank/DDBJ whole genome shotgun (WGS) entry which is preliminary data.</text>
</comment>
<organism evidence="1 2">
    <name type="scientific">Peronospora matthiolae</name>
    <dbReference type="NCBI Taxonomy" id="2874970"/>
    <lineage>
        <taxon>Eukaryota</taxon>
        <taxon>Sar</taxon>
        <taxon>Stramenopiles</taxon>
        <taxon>Oomycota</taxon>
        <taxon>Peronosporomycetes</taxon>
        <taxon>Peronosporales</taxon>
        <taxon>Peronosporaceae</taxon>
        <taxon>Peronospora</taxon>
    </lineage>
</organism>
<gene>
    <name evidence="1" type="ORF">PM001_LOCUS14195</name>
</gene>